<evidence type="ECO:0000313" key="1">
    <source>
        <dbReference type="EMBL" id="SCM55180.1"/>
    </source>
</evidence>
<name>A0A1G4G343_9BACT</name>
<gene>
    <name evidence="1" type="ORF">ING2E5A_0095</name>
</gene>
<dbReference type="AlphaFoldDB" id="A0A1G4G343"/>
<accession>A0A1G4G343</accession>
<organism evidence="1 2">
    <name type="scientific">Petrimonas mucosa</name>
    <dbReference type="NCBI Taxonomy" id="1642646"/>
    <lineage>
        <taxon>Bacteria</taxon>
        <taxon>Pseudomonadati</taxon>
        <taxon>Bacteroidota</taxon>
        <taxon>Bacteroidia</taxon>
        <taxon>Bacteroidales</taxon>
        <taxon>Dysgonomonadaceae</taxon>
        <taxon>Petrimonas</taxon>
    </lineage>
</organism>
<keyword evidence="2" id="KW-1185">Reference proteome</keyword>
<dbReference type="Gene3D" id="2.160.20.10">
    <property type="entry name" value="Single-stranded right-handed beta-helix, Pectin lyase-like"/>
    <property type="match status" value="1"/>
</dbReference>
<dbReference type="Proteomes" id="UP000178485">
    <property type="component" value="Chromosome i"/>
</dbReference>
<protein>
    <recommendedName>
        <fullName evidence="3">Pectate lyase superfamily protein domain-containing protein</fullName>
    </recommendedName>
</protein>
<dbReference type="InterPro" id="IPR012334">
    <property type="entry name" value="Pectin_lyas_fold"/>
</dbReference>
<proteinExistence type="predicted"/>
<dbReference type="InterPro" id="IPR011050">
    <property type="entry name" value="Pectin_lyase_fold/virulence"/>
</dbReference>
<dbReference type="PROSITE" id="PS51257">
    <property type="entry name" value="PROKAR_LIPOPROTEIN"/>
    <property type="match status" value="1"/>
</dbReference>
<dbReference type="KEGG" id="pmuc:ING2E5A_0095"/>
<evidence type="ECO:0008006" key="3">
    <source>
        <dbReference type="Google" id="ProtNLM"/>
    </source>
</evidence>
<dbReference type="SUPFAM" id="SSF51126">
    <property type="entry name" value="Pectin lyase-like"/>
    <property type="match status" value="1"/>
</dbReference>
<dbReference type="EMBL" id="LT608328">
    <property type="protein sequence ID" value="SCM55180.1"/>
    <property type="molecule type" value="Genomic_DNA"/>
</dbReference>
<reference evidence="1 2" key="1">
    <citation type="submission" date="2016-08" db="EMBL/GenBank/DDBJ databases">
        <authorList>
            <person name="Seilhamer J.J."/>
        </authorList>
    </citation>
    <scope>NUCLEOTIDE SEQUENCE [LARGE SCALE GENOMIC DNA]</scope>
    <source>
        <strain evidence="1">ING2-E5A</strain>
    </source>
</reference>
<dbReference type="STRING" id="1642646.ING2E5A_0095"/>
<evidence type="ECO:0000313" key="2">
    <source>
        <dbReference type="Proteomes" id="UP000178485"/>
    </source>
</evidence>
<dbReference type="RefSeq" id="WP_083373391.1">
    <property type="nucleotide sequence ID" value="NZ_DUQN01000066.1"/>
</dbReference>
<sequence length="518" mass="57275">MKKKYLLALIVTAGCSFPQLFCQINPDILKQRGWVSYSEFGAKGDGKSDDIGAIAATHEFANKHNLKVKADKNATYYIGGRKMTVDIQTDTDFSNATFIIDDTSVEDRTADIFSVNSVKQSFKPAMSSPLKKSQERVDIALPGPSLITVTNSNVKRYIRFGPNQNNGSSQTDIFIVDKNGVVDKNTPIIWDFDQITDMTVLPIDETILTISGGRFITIANREESKYNYYSRGIHVRRSNVIIDGLEHRVTGEGEHGAPYGGFISISNSTHVTVKNTLMTGHKVYRTIGSAGVPVSMGTYDISITRALNITFKNCSQTNDINDPDYWGIMGSNYCKNIVYDNCTFSRFDAHMGVANATIRNSTLGHQGINAIGCGTFTLENSTIYGTNLVNLRSDYGSTWEGEFFIRNCRFVPRGLKSGNVSLISGYNSGQHDFGYTCYMPSKITIENLQIDDSAHPEGYRGPAIFANFNKEKSSEGYVEKYPFITTKTVVLKNVSTASGLPIRISDNGFMFKDVVVVK</sequence>